<dbReference type="PIRSF" id="PIRSF005962">
    <property type="entry name" value="Pept_M20D_amidohydro"/>
    <property type="match status" value="1"/>
</dbReference>
<comment type="cofactor">
    <cofactor evidence="1">
        <name>Mn(2+)</name>
        <dbReference type="ChEBI" id="CHEBI:29035"/>
    </cofactor>
    <text evidence="1">The Mn(2+) ion enhances activity.</text>
</comment>
<dbReference type="SUPFAM" id="SSF53187">
    <property type="entry name" value="Zn-dependent exopeptidases"/>
    <property type="match status" value="1"/>
</dbReference>
<evidence type="ECO:0000256" key="1">
    <source>
        <dbReference type="PIRSR" id="PIRSR005962-1"/>
    </source>
</evidence>
<evidence type="ECO:0000313" key="3">
    <source>
        <dbReference type="EMBL" id="ADU31934.1"/>
    </source>
</evidence>
<feature type="binding site" evidence="1">
    <location>
        <position position="351"/>
    </location>
    <ligand>
        <name>Mn(2+)</name>
        <dbReference type="ChEBI" id="CHEBI:29035"/>
        <label>2</label>
    </ligand>
</feature>
<dbReference type="AlphaFoldDB" id="E6TT26"/>
<dbReference type="eggNOG" id="COG1473">
    <property type="taxonomic scope" value="Bacteria"/>
</dbReference>
<dbReference type="InterPro" id="IPR036264">
    <property type="entry name" value="Bact_exopeptidase_dim_dom"/>
</dbReference>
<dbReference type="Pfam" id="PF07687">
    <property type="entry name" value="M20_dimer"/>
    <property type="match status" value="1"/>
</dbReference>
<dbReference type="GO" id="GO:0016787">
    <property type="term" value="F:hydrolase activity"/>
    <property type="evidence" value="ECO:0007669"/>
    <property type="project" value="UniProtKB-KW"/>
</dbReference>
<feature type="binding site" evidence="1">
    <location>
        <position position="156"/>
    </location>
    <ligand>
        <name>Mn(2+)</name>
        <dbReference type="ChEBI" id="CHEBI:29035"/>
        <label>2</label>
    </ligand>
</feature>
<dbReference type="Proteomes" id="UP000001401">
    <property type="component" value="Chromosome"/>
</dbReference>
<keyword evidence="1" id="KW-0464">Manganese</keyword>
<dbReference type="Gene3D" id="3.40.630.10">
    <property type="entry name" value="Zn peptidases"/>
    <property type="match status" value="1"/>
</dbReference>
<evidence type="ECO:0000259" key="2">
    <source>
        <dbReference type="Pfam" id="PF07687"/>
    </source>
</evidence>
<keyword evidence="3" id="KW-0378">Hydrolase</keyword>
<feature type="domain" description="Peptidase M20 dimerisation" evidence="2">
    <location>
        <begin position="183"/>
        <end position="268"/>
    </location>
</feature>
<dbReference type="InterPro" id="IPR037484">
    <property type="entry name" value="AmhX-like"/>
</dbReference>
<proteinExistence type="predicted"/>
<dbReference type="PANTHER" id="PTHR11014:SF122">
    <property type="entry name" value="AMIDOHYDROLASE AMHX"/>
    <property type="match status" value="1"/>
</dbReference>
<dbReference type="NCBIfam" id="TIGR01891">
    <property type="entry name" value="amidohydrolases"/>
    <property type="match status" value="1"/>
</dbReference>
<reference evidence="3 4" key="1">
    <citation type="submission" date="2010-12" db="EMBL/GenBank/DDBJ databases">
        <title>Complete sequence of Bacillus cellulosilyticus DSM 2522.</title>
        <authorList>
            <consortium name="US DOE Joint Genome Institute"/>
            <person name="Lucas S."/>
            <person name="Copeland A."/>
            <person name="Lapidus A."/>
            <person name="Cheng J.-F."/>
            <person name="Bruce D."/>
            <person name="Goodwin L."/>
            <person name="Pitluck S."/>
            <person name="Chertkov O."/>
            <person name="Detter J.C."/>
            <person name="Han C."/>
            <person name="Tapia R."/>
            <person name="Land M."/>
            <person name="Hauser L."/>
            <person name="Jeffries C."/>
            <person name="Kyrpides N."/>
            <person name="Ivanova N."/>
            <person name="Mikhailova N."/>
            <person name="Brumm P."/>
            <person name="Mead D."/>
            <person name="Woyke T."/>
        </authorList>
    </citation>
    <scope>NUCLEOTIDE SEQUENCE [LARGE SCALE GENOMIC DNA]</scope>
    <source>
        <strain evidence="4">ATCC 21833 / DSM 2522 / FERM P-1141 / JCM 9156 / N-4</strain>
    </source>
</reference>
<sequence>MRVAIDNWVNKNEEIIMSTYHYLHQHPEISWEERETTKFLSSQLDELKLSYDLFETMTGLVGEWGTSDVGRTVAVRADMDALWQHVNGEWKANHSCGHDAHMTIVLLAVRCLLEIGYEPKGLLKVIFQPAEETGKGAKALIRNGVLQGVERLLGIHLRPLQELPIHTASPAIYHGATTLLKGKIKGVQSHGARPHLGINVVDSLAAIVHAVNAVKMDPTISYSAKVTVLKAGEQNINIVPDYGEFGIDLRAQSNEVMQQLMEKVEHAVIAAGSMNGAEVTIDVEAEMVAATPSPQMENIVGSAITEALGEKNLMEASVTPGGEDYHFYSKEYPSLESTMIGLGAGLEPGLHHPHMTFEESTLLDGVKIVSLAIIKMFEE</sequence>
<dbReference type="Pfam" id="PF01546">
    <property type="entry name" value="Peptidase_M20"/>
    <property type="match status" value="1"/>
</dbReference>
<dbReference type="InterPro" id="IPR011650">
    <property type="entry name" value="Peptidase_M20_dimer"/>
</dbReference>
<feature type="binding site" evidence="1">
    <location>
        <position position="132"/>
    </location>
    <ligand>
        <name>Mn(2+)</name>
        <dbReference type="ChEBI" id="CHEBI:29035"/>
        <label>2</label>
    </ligand>
</feature>
<dbReference type="SUPFAM" id="SSF55031">
    <property type="entry name" value="Bacterial exopeptidase dimerisation domain"/>
    <property type="match status" value="1"/>
</dbReference>
<dbReference type="RefSeq" id="WP_013490265.1">
    <property type="nucleotide sequence ID" value="NC_014829.1"/>
</dbReference>
<feature type="binding site" evidence="1">
    <location>
        <position position="96"/>
    </location>
    <ligand>
        <name>Mn(2+)</name>
        <dbReference type="ChEBI" id="CHEBI:29035"/>
        <label>2</label>
    </ligand>
</feature>
<dbReference type="CDD" id="cd08018">
    <property type="entry name" value="M20_Acy1_amhX-like"/>
    <property type="match status" value="1"/>
</dbReference>
<name>E6TT26_EVAC2</name>
<dbReference type="Gene3D" id="3.30.70.360">
    <property type="match status" value="1"/>
</dbReference>
<organism evidence="3 4">
    <name type="scientific">Evansella cellulosilytica (strain ATCC 21833 / DSM 2522 / FERM P-1141 / JCM 9156 / N-4)</name>
    <name type="common">Bacillus cellulosilyticus</name>
    <dbReference type="NCBI Taxonomy" id="649639"/>
    <lineage>
        <taxon>Bacteria</taxon>
        <taxon>Bacillati</taxon>
        <taxon>Bacillota</taxon>
        <taxon>Bacilli</taxon>
        <taxon>Bacillales</taxon>
        <taxon>Bacillaceae</taxon>
        <taxon>Evansella</taxon>
    </lineage>
</organism>
<dbReference type="HOGENOM" id="CLU_023257_0_1_9"/>
<dbReference type="InterPro" id="IPR017439">
    <property type="entry name" value="Amidohydrolase"/>
</dbReference>
<dbReference type="GO" id="GO:0046872">
    <property type="term" value="F:metal ion binding"/>
    <property type="evidence" value="ECO:0007669"/>
    <property type="project" value="UniProtKB-KW"/>
</dbReference>
<dbReference type="KEGG" id="bco:Bcell_3694"/>
<dbReference type="OrthoDB" id="9776731at2"/>
<evidence type="ECO:0000313" key="4">
    <source>
        <dbReference type="Proteomes" id="UP000001401"/>
    </source>
</evidence>
<keyword evidence="4" id="KW-1185">Reference proteome</keyword>
<dbReference type="STRING" id="649639.Bcell_3694"/>
<accession>E6TT26</accession>
<protein>
    <submittedName>
        <fullName evidence="3">Amidohydrolase</fullName>
    </submittedName>
</protein>
<feature type="binding site" evidence="1">
    <location>
        <position position="98"/>
    </location>
    <ligand>
        <name>Mn(2+)</name>
        <dbReference type="ChEBI" id="CHEBI:29035"/>
        <label>2</label>
    </ligand>
</feature>
<dbReference type="EMBL" id="CP002394">
    <property type="protein sequence ID" value="ADU31934.1"/>
    <property type="molecule type" value="Genomic_DNA"/>
</dbReference>
<dbReference type="PANTHER" id="PTHR11014">
    <property type="entry name" value="PEPTIDASE M20 FAMILY MEMBER"/>
    <property type="match status" value="1"/>
</dbReference>
<keyword evidence="1" id="KW-0479">Metal-binding</keyword>
<gene>
    <name evidence="3" type="ordered locus">Bcell_3694</name>
</gene>
<dbReference type="InterPro" id="IPR002933">
    <property type="entry name" value="Peptidase_M20"/>
</dbReference>